<accession>A0ABN8MC29</accession>
<sequence>MKSFFRAIADTSCQKHRTARKQGNTKDSTSDLNTTMGACLDLQSQAPIKILLVPCESQPPSSTRYWIIDTRRGKIPFLGSSRCKIFQHMGNRVTEPFQGQILTREGRTIIKGILADGANEGEYFELVLFAASSRELNGKLKTSGSNAAFCGILQRSSSEKSGLFEETHDAFLHTMAENYEIPQMKTGVKAGQKKICS</sequence>
<evidence type="ECO:0000313" key="2">
    <source>
        <dbReference type="Proteomes" id="UP001159427"/>
    </source>
</evidence>
<dbReference type="EMBL" id="CALNXI010000378">
    <property type="protein sequence ID" value="CAH3025897.1"/>
    <property type="molecule type" value="Genomic_DNA"/>
</dbReference>
<proteinExistence type="predicted"/>
<gene>
    <name evidence="1" type="ORF">PEVE_00027479</name>
</gene>
<organism evidence="1 2">
    <name type="scientific">Porites evermanni</name>
    <dbReference type="NCBI Taxonomy" id="104178"/>
    <lineage>
        <taxon>Eukaryota</taxon>
        <taxon>Metazoa</taxon>
        <taxon>Cnidaria</taxon>
        <taxon>Anthozoa</taxon>
        <taxon>Hexacorallia</taxon>
        <taxon>Scleractinia</taxon>
        <taxon>Fungiina</taxon>
        <taxon>Poritidae</taxon>
        <taxon>Porites</taxon>
    </lineage>
</organism>
<keyword evidence="2" id="KW-1185">Reference proteome</keyword>
<evidence type="ECO:0000313" key="1">
    <source>
        <dbReference type="EMBL" id="CAH3025897.1"/>
    </source>
</evidence>
<name>A0ABN8MC29_9CNID</name>
<reference evidence="1 2" key="1">
    <citation type="submission" date="2022-05" db="EMBL/GenBank/DDBJ databases">
        <authorList>
            <consortium name="Genoscope - CEA"/>
            <person name="William W."/>
        </authorList>
    </citation>
    <scope>NUCLEOTIDE SEQUENCE [LARGE SCALE GENOMIC DNA]</scope>
</reference>
<comment type="caution">
    <text evidence="1">The sequence shown here is derived from an EMBL/GenBank/DDBJ whole genome shotgun (WGS) entry which is preliminary data.</text>
</comment>
<dbReference type="Proteomes" id="UP001159427">
    <property type="component" value="Unassembled WGS sequence"/>
</dbReference>
<protein>
    <submittedName>
        <fullName evidence="1">Uncharacterized protein</fullName>
    </submittedName>
</protein>